<gene>
    <name evidence="1" type="ORF">RR46_13311</name>
</gene>
<evidence type="ECO:0000313" key="1">
    <source>
        <dbReference type="EMBL" id="KPI92090.1"/>
    </source>
</evidence>
<evidence type="ECO:0000313" key="2">
    <source>
        <dbReference type="Proteomes" id="UP000053268"/>
    </source>
</evidence>
<dbReference type="GO" id="GO:0003677">
    <property type="term" value="F:DNA binding"/>
    <property type="evidence" value="ECO:0007669"/>
    <property type="project" value="UniProtKB-KW"/>
</dbReference>
<dbReference type="AlphaFoldDB" id="A0A194PLV9"/>
<sequence length="151" mass="17073">MGNNLQLKAGEQWRRSFWVRSDCHCEPVPVSLSQSGLGDVIIWRKDLSQSRARALEGARGLRQTRSTGLIIQAARNAVIRFINARRRIVQPMIDQSNRAVFPHAGPSGAYSPEATMGYMMEGQQMMHRPPTDPAFHQGYAHYPAEYYGHHL</sequence>
<name>A0A194PLV9_PAPXU</name>
<dbReference type="Proteomes" id="UP000053268">
    <property type="component" value="Unassembled WGS sequence"/>
</dbReference>
<accession>A0A194PLV9</accession>
<reference evidence="1 2" key="1">
    <citation type="journal article" date="2015" name="Nat. Commun.">
        <title>Outbred genome sequencing and CRISPR/Cas9 gene editing in butterflies.</title>
        <authorList>
            <person name="Li X."/>
            <person name="Fan D."/>
            <person name="Zhang W."/>
            <person name="Liu G."/>
            <person name="Zhang L."/>
            <person name="Zhao L."/>
            <person name="Fang X."/>
            <person name="Chen L."/>
            <person name="Dong Y."/>
            <person name="Chen Y."/>
            <person name="Ding Y."/>
            <person name="Zhao R."/>
            <person name="Feng M."/>
            <person name="Zhu Y."/>
            <person name="Feng Y."/>
            <person name="Jiang X."/>
            <person name="Zhu D."/>
            <person name="Xiang H."/>
            <person name="Feng X."/>
            <person name="Li S."/>
            <person name="Wang J."/>
            <person name="Zhang G."/>
            <person name="Kronforst M.R."/>
            <person name="Wang W."/>
        </authorList>
    </citation>
    <scope>NUCLEOTIDE SEQUENCE [LARGE SCALE GENOMIC DNA]</scope>
    <source>
        <strain evidence="1">Ya'a_city_454_Px</strain>
        <tissue evidence="1">Whole body</tissue>
    </source>
</reference>
<proteinExistence type="predicted"/>
<dbReference type="STRING" id="66420.A0A194PLV9"/>
<organism evidence="1 2">
    <name type="scientific">Papilio xuthus</name>
    <name type="common">Asian swallowtail butterfly</name>
    <dbReference type="NCBI Taxonomy" id="66420"/>
    <lineage>
        <taxon>Eukaryota</taxon>
        <taxon>Metazoa</taxon>
        <taxon>Ecdysozoa</taxon>
        <taxon>Arthropoda</taxon>
        <taxon>Hexapoda</taxon>
        <taxon>Insecta</taxon>
        <taxon>Pterygota</taxon>
        <taxon>Neoptera</taxon>
        <taxon>Endopterygota</taxon>
        <taxon>Lepidoptera</taxon>
        <taxon>Glossata</taxon>
        <taxon>Ditrysia</taxon>
        <taxon>Papilionoidea</taxon>
        <taxon>Papilionidae</taxon>
        <taxon>Papilioninae</taxon>
        <taxon>Papilio</taxon>
    </lineage>
</organism>
<keyword evidence="1" id="KW-0238">DNA-binding</keyword>
<dbReference type="Gene3D" id="1.10.10.60">
    <property type="entry name" value="Homeodomain-like"/>
    <property type="match status" value="1"/>
</dbReference>
<protein>
    <submittedName>
        <fullName evidence="1">Homeobox protein homothorax</fullName>
    </submittedName>
</protein>
<keyword evidence="2" id="KW-1185">Reference proteome</keyword>
<dbReference type="EMBL" id="KQ459604">
    <property type="protein sequence ID" value="KPI92090.1"/>
    <property type="molecule type" value="Genomic_DNA"/>
</dbReference>
<keyword evidence="1" id="KW-0371">Homeobox</keyword>